<dbReference type="EMBL" id="CM047581">
    <property type="protein sequence ID" value="KAI9916943.1"/>
    <property type="molecule type" value="Genomic_DNA"/>
</dbReference>
<name>A0ACC0WDN3_9STRA</name>
<accession>A0ACC0WDN3</accession>
<reference evidence="1 2" key="1">
    <citation type="journal article" date="2022" name="bioRxiv">
        <title>The genome of the oomycete Peronosclerospora sorghi, a cosmopolitan pathogen of maize and sorghum, is inflated with dispersed pseudogenes.</title>
        <authorList>
            <person name="Fletcher K."/>
            <person name="Martin F."/>
            <person name="Isakeit T."/>
            <person name="Cavanaugh K."/>
            <person name="Magill C."/>
            <person name="Michelmore R."/>
        </authorList>
    </citation>
    <scope>NUCLEOTIDE SEQUENCE [LARGE SCALE GENOMIC DNA]</scope>
    <source>
        <strain evidence="1">P6</strain>
    </source>
</reference>
<proteinExistence type="predicted"/>
<dbReference type="Proteomes" id="UP001163321">
    <property type="component" value="Chromosome 2"/>
</dbReference>
<keyword evidence="2" id="KW-1185">Reference proteome</keyword>
<gene>
    <name evidence="1" type="ORF">PsorP6_017154</name>
</gene>
<evidence type="ECO:0000313" key="1">
    <source>
        <dbReference type="EMBL" id="KAI9916943.1"/>
    </source>
</evidence>
<comment type="caution">
    <text evidence="1">The sequence shown here is derived from an EMBL/GenBank/DDBJ whole genome shotgun (WGS) entry which is preliminary data.</text>
</comment>
<evidence type="ECO:0000313" key="2">
    <source>
        <dbReference type="Proteomes" id="UP001163321"/>
    </source>
</evidence>
<protein>
    <submittedName>
        <fullName evidence="1">Uncharacterized protein</fullName>
    </submittedName>
</protein>
<sequence>MNKRRREENDVESDSHKGPYLSTDANKRADAVSANEVDALMPEGWERDKNAFKASLNTLSRDKVFEILKNPIPQTWLSSAEKTKQEPYKLLYETFVLRFSESSLAKKIVSAQEDSSAPTESLAGKLAFVQCQKWHGKSLDDVFARLNLGQYKNSVSLLKDPALKMWQKYAVEYKGENPYVFLLSRMIKLVDDDKEVAKELVIAKQKGGYKDVIKELKLLLFKVWKSRGKSKFDVFKYLGLEEKGIVGIGSPLWDAWMAYAKFYLESAESKSDDSSITGINTIEALISKISHDQEDMPPKNKKRKNNVVKLDTHKEAKLLESLQQLDQVTILLMIDGLPKQMGDYLALFWIKKWMGDETTLSDIFDTLSKEEVFEILKYPMPTVWLSFAEIETQDSYGLLLNKLIERYGKVKLKQELIAAQLISEAPAKSLASRLDKLLSRS</sequence>
<organism evidence="1 2">
    <name type="scientific">Peronosclerospora sorghi</name>
    <dbReference type="NCBI Taxonomy" id="230839"/>
    <lineage>
        <taxon>Eukaryota</taxon>
        <taxon>Sar</taxon>
        <taxon>Stramenopiles</taxon>
        <taxon>Oomycota</taxon>
        <taxon>Peronosporomycetes</taxon>
        <taxon>Peronosporales</taxon>
        <taxon>Peronosporaceae</taxon>
        <taxon>Peronosclerospora</taxon>
    </lineage>
</organism>